<dbReference type="InterPro" id="IPR035706">
    <property type="entry name" value="AAA_9"/>
</dbReference>
<dbReference type="FunFam" id="1.10.8.710:FF:000004">
    <property type="entry name" value="Dynein axonemal heavy chain 6"/>
    <property type="match status" value="1"/>
</dbReference>
<dbReference type="FunFam" id="1.20.140.100:FF:000004">
    <property type="entry name" value="Dynein axonemal heavy chain 6"/>
    <property type="match status" value="1"/>
</dbReference>
<dbReference type="OrthoDB" id="5593012at2759"/>
<keyword evidence="10" id="KW-0505">Motor protein</keyword>
<evidence type="ECO:0000313" key="15">
    <source>
        <dbReference type="EMBL" id="RLU27278.1"/>
    </source>
</evidence>
<dbReference type="GO" id="GO:0051959">
    <property type="term" value="F:dynein light intermediate chain binding"/>
    <property type="evidence" value="ECO:0007669"/>
    <property type="project" value="InterPro"/>
</dbReference>
<dbReference type="Gene3D" id="1.20.58.1120">
    <property type="match status" value="1"/>
</dbReference>
<comment type="caution">
    <text evidence="15">The sequence shown here is derived from an EMBL/GenBank/DDBJ whole genome shotgun (WGS) entry which is preliminary data.</text>
</comment>
<evidence type="ECO:0000259" key="14">
    <source>
        <dbReference type="SMART" id="SM00382"/>
    </source>
</evidence>
<organism evidence="15 16">
    <name type="scientific">Ooceraea biroi</name>
    <name type="common">Clonal raider ant</name>
    <name type="synonym">Cerapachys biroi</name>
    <dbReference type="NCBI Taxonomy" id="2015173"/>
    <lineage>
        <taxon>Eukaryota</taxon>
        <taxon>Metazoa</taxon>
        <taxon>Ecdysozoa</taxon>
        <taxon>Arthropoda</taxon>
        <taxon>Hexapoda</taxon>
        <taxon>Insecta</taxon>
        <taxon>Pterygota</taxon>
        <taxon>Neoptera</taxon>
        <taxon>Endopterygota</taxon>
        <taxon>Hymenoptera</taxon>
        <taxon>Apocrita</taxon>
        <taxon>Aculeata</taxon>
        <taxon>Formicoidea</taxon>
        <taxon>Formicidae</taxon>
        <taxon>Dorylinae</taxon>
        <taxon>Ooceraea</taxon>
    </lineage>
</organism>
<evidence type="ECO:0000256" key="12">
    <source>
        <dbReference type="ARBA" id="ARBA00023273"/>
    </source>
</evidence>
<dbReference type="GO" id="GO:0005874">
    <property type="term" value="C:microtubule"/>
    <property type="evidence" value="ECO:0007669"/>
    <property type="project" value="UniProtKB-KW"/>
</dbReference>
<dbReference type="InterPro" id="IPR026983">
    <property type="entry name" value="DHC"/>
</dbReference>
<dbReference type="InterPro" id="IPR042228">
    <property type="entry name" value="Dynein_linker_3"/>
</dbReference>
<dbReference type="Pfam" id="PF08393">
    <property type="entry name" value="DHC_N2"/>
    <property type="match status" value="1"/>
</dbReference>
<proteinExistence type="inferred from homology"/>
<dbReference type="Pfam" id="PF18198">
    <property type="entry name" value="AAA_lid_11"/>
    <property type="match status" value="1"/>
</dbReference>
<dbReference type="InterPro" id="IPR013602">
    <property type="entry name" value="Dynein_heavy_linker"/>
</dbReference>
<dbReference type="InterPro" id="IPR042219">
    <property type="entry name" value="AAA_lid_11_sf"/>
</dbReference>
<dbReference type="FunFam" id="3.40.50.300:FF:000362">
    <property type="entry name" value="Dynein, axonemal, heavy chain 6"/>
    <property type="match status" value="1"/>
</dbReference>
<dbReference type="Pfam" id="PF18199">
    <property type="entry name" value="Dynein_C"/>
    <property type="match status" value="1"/>
</dbReference>
<dbReference type="FunFam" id="1.20.920.30:FF:000002">
    <property type="entry name" value="Dynein axonemal heavy chain 3"/>
    <property type="match status" value="1"/>
</dbReference>
<dbReference type="Gene3D" id="1.10.8.720">
    <property type="entry name" value="Region D6 of dynein motor"/>
    <property type="match status" value="1"/>
</dbReference>
<dbReference type="InterPro" id="IPR024317">
    <property type="entry name" value="Dynein_heavy_chain_D4_dom"/>
</dbReference>
<evidence type="ECO:0000256" key="11">
    <source>
        <dbReference type="ARBA" id="ARBA00023212"/>
    </source>
</evidence>
<dbReference type="InterPro" id="IPR035699">
    <property type="entry name" value="AAA_6"/>
</dbReference>
<evidence type="ECO:0000313" key="16">
    <source>
        <dbReference type="Proteomes" id="UP000279307"/>
    </source>
</evidence>
<comment type="similarity">
    <text evidence="2">Belongs to the dynein heavy chain family.</text>
</comment>
<evidence type="ECO:0000256" key="13">
    <source>
        <dbReference type="SAM" id="Coils"/>
    </source>
</evidence>
<evidence type="ECO:0000256" key="6">
    <source>
        <dbReference type="ARBA" id="ARBA00022840"/>
    </source>
</evidence>
<dbReference type="Gene3D" id="1.10.287.2620">
    <property type="match status" value="1"/>
</dbReference>
<dbReference type="InterPro" id="IPR041658">
    <property type="entry name" value="AAA_lid_11"/>
</dbReference>
<dbReference type="GO" id="GO:0045505">
    <property type="term" value="F:dynein intermediate chain binding"/>
    <property type="evidence" value="ECO:0007669"/>
    <property type="project" value="InterPro"/>
</dbReference>
<name>A0A3L8E687_OOCBI</name>
<comment type="subcellular location">
    <subcellularLocation>
        <location evidence="1">Cytoplasm</location>
        <location evidence="1">Cytoskeleton</location>
        <location evidence="1">Cilium axoneme</location>
    </subcellularLocation>
</comment>
<dbReference type="Pfam" id="PF17857">
    <property type="entry name" value="AAA_lid_1"/>
    <property type="match status" value="1"/>
</dbReference>
<dbReference type="Gene3D" id="3.40.50.300">
    <property type="entry name" value="P-loop containing nucleotide triphosphate hydrolases"/>
    <property type="match status" value="5"/>
</dbReference>
<dbReference type="Gene3D" id="1.20.920.20">
    <property type="match status" value="1"/>
</dbReference>
<dbReference type="GO" id="GO:0005930">
    <property type="term" value="C:axoneme"/>
    <property type="evidence" value="ECO:0007669"/>
    <property type="project" value="UniProtKB-SubCell"/>
</dbReference>
<keyword evidence="12" id="KW-0966">Cell projection</keyword>
<evidence type="ECO:0000256" key="2">
    <source>
        <dbReference type="ARBA" id="ARBA00008887"/>
    </source>
</evidence>
<dbReference type="Pfam" id="PF03028">
    <property type="entry name" value="Dynein_heavy"/>
    <property type="match status" value="1"/>
</dbReference>
<keyword evidence="4" id="KW-0493">Microtubule</keyword>
<keyword evidence="11" id="KW-0206">Cytoskeleton</keyword>
<dbReference type="InterPro" id="IPR004273">
    <property type="entry name" value="Dynein_heavy_D6_P-loop"/>
</dbReference>
<protein>
    <recommendedName>
        <fullName evidence="14">AAA+ ATPase domain-containing protein</fullName>
    </recommendedName>
</protein>
<dbReference type="InterPro" id="IPR041466">
    <property type="entry name" value="Dynein_AAA5_ext"/>
</dbReference>
<dbReference type="FunFam" id="3.20.180.20:FF:000003">
    <property type="entry name" value="Dynein heavy chain 12, axonemal"/>
    <property type="match status" value="1"/>
</dbReference>
<dbReference type="FunFam" id="3.40.50.300:FF:000223">
    <property type="entry name" value="Dynein heavy chain 3, axonemal"/>
    <property type="match status" value="1"/>
</dbReference>
<feature type="domain" description="AAA+ ATPase" evidence="14">
    <location>
        <begin position="1969"/>
        <end position="2116"/>
    </location>
</feature>
<dbReference type="InterPro" id="IPR027417">
    <property type="entry name" value="P-loop_NTPase"/>
</dbReference>
<dbReference type="FunFam" id="1.20.58.1120:FF:000005">
    <property type="entry name" value="Dynein, axonemal, heavy chain 12"/>
    <property type="match status" value="1"/>
</dbReference>
<evidence type="ECO:0000256" key="1">
    <source>
        <dbReference type="ARBA" id="ARBA00004430"/>
    </source>
</evidence>
<keyword evidence="3" id="KW-0963">Cytoplasm</keyword>
<dbReference type="Gene3D" id="1.10.8.1220">
    <property type="match status" value="1"/>
</dbReference>
<feature type="coiled-coil region" evidence="13">
    <location>
        <begin position="2813"/>
        <end position="2875"/>
    </location>
</feature>
<dbReference type="SUPFAM" id="SSF52540">
    <property type="entry name" value="P-loop containing nucleoside triphosphate hydrolases"/>
    <property type="match status" value="4"/>
</dbReference>
<dbReference type="EMBL" id="QOIP01000001">
    <property type="protein sequence ID" value="RLU27278.1"/>
    <property type="molecule type" value="Genomic_DNA"/>
</dbReference>
<dbReference type="GO" id="GO:0008569">
    <property type="term" value="F:minus-end-directed microtubule motor activity"/>
    <property type="evidence" value="ECO:0007669"/>
    <property type="project" value="InterPro"/>
</dbReference>
<dbReference type="PANTHER" id="PTHR22878:SF71">
    <property type="entry name" value="DYNEIN, AXONEMAL, HEAVY CHAIN 3"/>
    <property type="match status" value="1"/>
</dbReference>
<keyword evidence="8 13" id="KW-0175">Coiled coil</keyword>
<dbReference type="FunFam" id="1.10.8.720:FF:000001">
    <property type="entry name" value="dynein heavy chain 7, axonemal"/>
    <property type="match status" value="1"/>
</dbReference>
<dbReference type="Pfam" id="PF12777">
    <property type="entry name" value="MT"/>
    <property type="match status" value="1"/>
</dbReference>
<dbReference type="FunFam" id="3.40.50.300:FF:002141">
    <property type="entry name" value="Dynein heavy chain"/>
    <property type="match status" value="1"/>
</dbReference>
<dbReference type="Proteomes" id="UP000279307">
    <property type="component" value="Chromosome 1"/>
</dbReference>
<evidence type="ECO:0000256" key="4">
    <source>
        <dbReference type="ARBA" id="ARBA00022701"/>
    </source>
</evidence>
<dbReference type="SMART" id="SM00382">
    <property type="entry name" value="AAA"/>
    <property type="match status" value="2"/>
</dbReference>
<accession>A0A3L8E687</accession>
<dbReference type="FunFam" id="3.40.50.300:FF:000044">
    <property type="entry name" value="Dynein heavy chain 5, axonemal"/>
    <property type="match status" value="1"/>
</dbReference>
<reference evidence="15 16" key="1">
    <citation type="journal article" date="2018" name="Genome Res.">
        <title>The genomic architecture and molecular evolution of ant odorant receptors.</title>
        <authorList>
            <person name="McKenzie S.K."/>
            <person name="Kronauer D.J.C."/>
        </authorList>
    </citation>
    <scope>NUCLEOTIDE SEQUENCE [LARGE SCALE GENOMIC DNA]</scope>
    <source>
        <strain evidence="15">Clonal line C1</strain>
    </source>
</reference>
<dbReference type="GO" id="GO:0007018">
    <property type="term" value="P:microtubule-based movement"/>
    <property type="evidence" value="ECO:0007669"/>
    <property type="project" value="InterPro"/>
</dbReference>
<evidence type="ECO:0000256" key="9">
    <source>
        <dbReference type="ARBA" id="ARBA00023069"/>
    </source>
</evidence>
<dbReference type="Gene3D" id="6.10.140.1060">
    <property type="match status" value="1"/>
</dbReference>
<dbReference type="Gene3D" id="3.10.490.20">
    <property type="match status" value="1"/>
</dbReference>
<dbReference type="Pfam" id="PF12774">
    <property type="entry name" value="AAA_6"/>
    <property type="match status" value="1"/>
</dbReference>
<dbReference type="Pfam" id="PF17852">
    <property type="entry name" value="Dynein_AAA_lid"/>
    <property type="match status" value="1"/>
</dbReference>
<dbReference type="InterPro" id="IPR041228">
    <property type="entry name" value="Dynein_C"/>
</dbReference>
<evidence type="ECO:0000256" key="3">
    <source>
        <dbReference type="ARBA" id="ARBA00022490"/>
    </source>
</evidence>
<dbReference type="Pfam" id="PF12780">
    <property type="entry name" value="AAA_8"/>
    <property type="match status" value="1"/>
</dbReference>
<gene>
    <name evidence="15" type="ORF">DMN91_001079</name>
</gene>
<dbReference type="Gene3D" id="1.20.140.100">
    <property type="entry name" value="Dynein heavy chain, N-terminal domain 2"/>
    <property type="match status" value="1"/>
</dbReference>
<keyword evidence="7" id="KW-0243">Dynein</keyword>
<feature type="coiled-coil region" evidence="13">
    <location>
        <begin position="765"/>
        <end position="792"/>
    </location>
</feature>
<dbReference type="FunFam" id="1.10.8.1220:FF:000001">
    <property type="entry name" value="Dynein axonemal heavy chain 5"/>
    <property type="match status" value="1"/>
</dbReference>
<dbReference type="Gene3D" id="1.10.8.710">
    <property type="match status" value="1"/>
</dbReference>
<dbReference type="InterPro" id="IPR042222">
    <property type="entry name" value="Dynein_2_N"/>
</dbReference>
<dbReference type="InterPro" id="IPR043160">
    <property type="entry name" value="Dynein_C_barrel"/>
</dbReference>
<sequence>MAEEEETCGMLEEIDLKQRLIQESSWTKTVPYKHWHDYAKPSDSIGSIFAPGAYHCRGRTLSKRAPKPRWHPFGVDGKLVNPPRVFIELHNEEVKRKAAVAAEKKRDALPENIVSLRDLADGTWLRKKSRKAKILKKRELSIQKGRITKRKSEREIINYVEAEVPKSIEEQLVELMAIVDNEQKRLIKPEDIRKFVYLRDYCISDHHLQPYDYVNIEAAKKRIIDKLQEREDFDKIIKDLEPEIINDYKRSLRSAIVDYILMDSDEWKRLSIETLPVAFPVLCIRAPVPWHQSKITASHLMRHGLFIGNSILQDIRDLWFSKYRHVRIIRMQEFGTFPVPAVEIEPRLNALCVAATNVLVKEWLADVAEIFLEKKCIWSQYFETRPDASTALIEKYFSSVNSLLSKQLRIMIMKTLEDVRDFFKRYRDGNAFEGDYKDLTFLETPFITVKVEAELGTTELRCKPGILQLHTTISRCFDKIIRVGCTIPRIETILFPELKRAGYLFPISRYEDRILRIITDVLDIIVKHSAGPESYLSCYRDLLYITSGVAEKKLDNFFKLEPMPLLREFEQQIKAYDALRRKISTFRCKIPLNMIEIDCNTVNDAMREILQTLRSRICDFFADELRTNNRSMCSIFDEIAENISKMPETTQEVVDLYNYLCESRDTTMFNLRRRLARSVELTLFLFDHQPLADEDIHLNARTITWPKEMETVMELASSRLNMRKDFLETVLRTRRDAFEKKISVMQLAIDQFKRKDPPILTMDEMELAVQEIEQISTTMADIRKEAVEINEEEGLLDMELSPYMELPVMSSTVDTFDKLWHIALSFHQNYDKWFYGPFAGLDSDLVREETENTWRTLYKLARALTDVPGARRVAEMVRGKVEKFRQFIPVLQIICTPGLQPRHWESISRIVDVTITPTDVSNLSEMIEHGLLAYVAKLEETASAATKEHTLQRNLQKMKGEWLEVYFELTPYRETGVSILTAVDDIQMLLDDHILKAQTMRSSPFVKAFEQEMQLWEEKLITMQDIIDQWLLCQSTWMYLEPIFGSEDIMRQMPTESGNFRRIDKMWRNIMLYVLDNRRVVDATAMPNMLQEFKLCNSLLEEIQKGLSDYLEKKRLFFPRLFFLSNDELLEILSETKDPQRVQPHLRKCFEGINRLRFTKEEEIIGMLSDEEEYVPLSAKIYPADAKGMVERWLCQVEELMVISLRDIAEESIIAYFDAEREEWVLSWPGQIVICSSQIHWTSEVYESFEDRSTASYLHKCTDQIEDIVTLVRGKLDPGARITLNALIVIDVHARDVVKLLVDRMVDNPLDFNWIAQLRYYWLDDCITVSMITTNVMYAFEYLGNTSRLVITPLTDRCYRTLMGALKLNLGGSPEGPAGTGKTETAKDLAKAVAKQCVVFNCSEGLDYKAMGKFFKGIAQSGAWACFDEFNRIDLEVLSVIAQQILSIQMAISMKLDKFEFEGTELKLNPTCNVIITMNPGYAGRQELPDNLKVLFRTVAMMVPDYAMIGEITLYSYGFTDAKNLAEKIVHTYKLCSEQLSSQKHYDYGMRAVKTVLTAAGNLKLKYSKRDESLLVLRAIVDVNLPKFLHQDISLFNGIYMDLFPDAQLPQPNRGELVTLLKANLEKRNLQATDWYVEKIVQIYEMILVRHGLMIVGTALGGKTQAYQVLADSLGDLSGIRKATMRENRTIYRVINPKAIPLNQLYGSFDPLSHEWNDGVLANTFREFAQSISLERKWIVFDGPVDAIWIESMNTVLDDNKKLCLMSGEIIQMSAKMNMIFEPVDLEHASPATVSRCGMIYMEPSQLGWQPIFESYKKQLKEKLLVEQYELVVELSFTRVLSMMLAEETQVSTVWLQCVLLFSIVWGICSTLISDSRRTFDVYLRKLLLGNIDEYPKPKVFKLTKQQLFPDKGTVYDWIYDKRNNGCWISWIDIMQQAPLPATVKASELIIQTAEMSIQHFFMKQFMNIAVPILFVGPTGTGKSAIVLDYLVSLPREKYIENIINFSACTNAPQTQEIVMSKLDRRRKGVFGPVMGKKCVLFVDDLSMPQVEIYGAQPPIELLRQWVDHGYWFDPKDTSMLHLVDILLIAAMIPPGGGSNVVTPRFTRHVHVIGIDAFEEATMTKIFSSILDWHFAKGFVPEVSRLGKMVVNATMEVFLAAIKNFLPTPSRSHYTFNLRDFSRVISGVLLVPAARMKDPDKLIRLWVHEVYRVFHDRLIDDADRETLFKMIRYTCYNQLRQPLDKVLSGLLKEGEKLITSSHIRDLFFGNYIEPDADPKIYDEVTDLNDLQDKMDYYLAEYNAVSQTPMNLVLFRYAIEHTSRVSRVLQQDKGHALLIGVGGSGRSSCAKLATNMCEYLIHQIEITRMYGPAEWREDLKHLLLRVGCDGKPTVFIFGDHQIKDESFIEDINMILNTADVPNLYAVEEKAEILDKIMNVARDAGGKKAETTPMALYNLFIERIKKNLHIILTMSPIGDAFRNRLRMFPSLINCCTIDWYTLWPEDALEKVARMSLRDLDIGTEVREKCVQMCKQFHTSVSVTSEDYYLAYGRRYYVTPTSFLQLIKSLYRLHGQKIEQITVQQTRYETGLEKLDFAAGQVTIMQEELQQLQPKLLAQSQLSDKLMIRIEQDTVNVEAKKEIVAADEALANEAAAAAQAIKDDCESDLAEATPALEAALAALDTLKPADITIVKAMKAPPAGVRLVMETICVLKGVKPDRVQDPTTGQMADDYWPASIKLLGDMKFLENLKNFDKDNIPPAYMKRIREKFMYDRSFQPEAIKKVSTACEGLCKWVRAMEVYDRVIKVVAPKKAMLAEAEAALAEQMETLNAKRNLLQEVTQKLQSLNDEFAECMREKKKLEDQIDHCTQKLERAEKLLGGLSGEKGRWSETANKLGASLGNVIGDVLLSSGMVAYLGAFTVEYRNKLIDQWHISCTGAAIPCSVRFNLMDILGEAVEIREWNIQGLPADNFSVENGIIVKHADRWPLMIDPQNQANKWIKNMEKPNKLMIIKLTDPNYVRVMETSIQLGTPVLLENILEEIDAILESVLLKNVYKQRGVLYMRFGETVLEYNPNFRFYITTRLRNPHYLPEIAVKVTLLNFMITLQGLQDQLLGIVVAKELPILEEKKNQLIVEGATNRRILKELEDKILEVLTESEGNILEDETAIKILSTSKILSEDIQAKQMIAAKTSEEIDRARGGYEPVSKHGAVLFFCISELANIDPMYQYSLPWFLHLYVMAIAHSEHSEDLNVRMSSLNSYFTASIYRNVCRSLFEKDKLIFSLVLCAGLLRASHKLEEDLWVFLLTGGVALDNPYPNPDPSWLSDKSWSEIVRASLLPGLENLRESFQSNILQWKAYYDLSNMQEYPFPPPFEEEGESLRKLVILRCVRTDKLVAAVQSFVIHHMGPSFVEPPPFDLQSSYDDSSNVTPLIFVLSPGSDPMAGLIKFAEDRGISKKNLMTISLGQGQGPIACSMIERGIKSGEWVILQNCHLAISWMQELDRICDEIIVPENTHSDFRIWLTSYPSKGFPVSILQNGVKMTNEPPKGLKSNLLRSYLNDPISDSKFFRACTKILEWQSLLFSLCFFHAVVQERRHFGPLGWNIPYEFNESDLRISIMQLQLFLNDYDEVPFDALIYLTGECNYGGRVTDDKDRRLLNALLKNFYNTEVITNRRYLFSPSGIYHMPEDTDYEGCLKYIRSLPINQLPEVYGLHENADIAKDNREAMQLLASALLSQPQISGVGNMNTVLRQELRRFNELTEIIKETLSNVQKAIRGEVLMSPELEEVYFSMSIGKVPLAWDRRSYPSLKPLGSYVNDLLARLQFLQDWIDHDAPNVFWISGFFFTQSFLTAVLQNYARKHKIPIDQLDFEFEITPFETSIDHAPSHGGLFLEGARWNRKKRLLDESKPKILFDALPIIWLKPDVKAKFDIKDVYHCPVYKTSARRGVLATTGHSSNFILYILIPTDLDESHWIIRGVACLCQLDD</sequence>
<keyword evidence="6" id="KW-0067">ATP-binding</keyword>
<feature type="domain" description="AAA+ ATPase" evidence="14">
    <location>
        <begin position="1370"/>
        <end position="1507"/>
    </location>
</feature>
<keyword evidence="5" id="KW-0547">Nucleotide-binding</keyword>
<dbReference type="FunFam" id="1.20.920.20:FF:000006">
    <property type="entry name" value="Dynein, axonemal, heavy chain 6"/>
    <property type="match status" value="1"/>
</dbReference>
<evidence type="ECO:0000256" key="8">
    <source>
        <dbReference type="ARBA" id="ARBA00023054"/>
    </source>
</evidence>
<dbReference type="Gene3D" id="3.20.180.20">
    <property type="entry name" value="Dynein heavy chain, N-terminal domain 2"/>
    <property type="match status" value="1"/>
</dbReference>
<dbReference type="GO" id="GO:0030286">
    <property type="term" value="C:dynein complex"/>
    <property type="evidence" value="ECO:0007669"/>
    <property type="project" value="UniProtKB-KW"/>
</dbReference>
<evidence type="ECO:0000256" key="10">
    <source>
        <dbReference type="ARBA" id="ARBA00023175"/>
    </source>
</evidence>
<dbReference type="GO" id="GO:0005524">
    <property type="term" value="F:ATP binding"/>
    <property type="evidence" value="ECO:0007669"/>
    <property type="project" value="UniProtKB-KW"/>
</dbReference>
<dbReference type="Pfam" id="PF12781">
    <property type="entry name" value="AAA_9"/>
    <property type="match status" value="1"/>
</dbReference>
<dbReference type="InterPro" id="IPR041589">
    <property type="entry name" value="DNAH3_AAA_lid_1"/>
</dbReference>
<dbReference type="Pfam" id="PF12775">
    <property type="entry name" value="AAA_7"/>
    <property type="match status" value="1"/>
</dbReference>
<dbReference type="InterPro" id="IPR024743">
    <property type="entry name" value="Dynein_HC_stalk"/>
</dbReference>
<dbReference type="FunFam" id="3.40.50.300:FF:001328">
    <property type="entry name" value="Dynein heavy chain 6, axonemal"/>
    <property type="match status" value="1"/>
</dbReference>
<dbReference type="Gene3D" id="1.20.920.30">
    <property type="match status" value="1"/>
</dbReference>
<evidence type="ECO:0000256" key="5">
    <source>
        <dbReference type="ARBA" id="ARBA00022741"/>
    </source>
</evidence>
<evidence type="ECO:0000256" key="7">
    <source>
        <dbReference type="ARBA" id="ARBA00023017"/>
    </source>
</evidence>
<dbReference type="InterPro" id="IPR003593">
    <property type="entry name" value="AAA+_ATPase"/>
</dbReference>
<dbReference type="PANTHER" id="PTHR22878">
    <property type="entry name" value="DYNEIN HEAVY CHAIN 6, AXONEMAL-LIKE-RELATED"/>
    <property type="match status" value="1"/>
</dbReference>
<dbReference type="InterPro" id="IPR043157">
    <property type="entry name" value="Dynein_AAA1S"/>
</dbReference>
<keyword evidence="9" id="KW-0969">Cilium</keyword>
<dbReference type="FunFam" id="3.10.490.20:FF:000001">
    <property type="entry name" value="dynein heavy chain 7, axonemal"/>
    <property type="match status" value="1"/>
</dbReference>
<dbReference type="Gene3D" id="1.20.1270.280">
    <property type="match status" value="1"/>
</dbReference>